<dbReference type="InterPro" id="IPR009351">
    <property type="entry name" value="AlkZ-like"/>
</dbReference>
<dbReference type="Pfam" id="PF06224">
    <property type="entry name" value="AlkZ-like"/>
    <property type="match status" value="1"/>
</dbReference>
<accession>A0A1I0RD40</accession>
<dbReference type="EMBL" id="FOIZ01000002">
    <property type="protein sequence ID" value="SEW38712.1"/>
    <property type="molecule type" value="Genomic_DNA"/>
</dbReference>
<dbReference type="RefSeq" id="WP_089995252.1">
    <property type="nucleotide sequence ID" value="NZ_FOIZ01000002.1"/>
</dbReference>
<protein>
    <recommendedName>
        <fullName evidence="3">Winged helix-turn-helix domain-containing protein</fullName>
    </recommendedName>
</protein>
<dbReference type="PANTHER" id="PTHR30528:SF0">
    <property type="entry name" value="CYTOPLASMIC PROTEIN"/>
    <property type="match status" value="1"/>
</dbReference>
<dbReference type="AlphaFoldDB" id="A0A1I0RD40"/>
<gene>
    <name evidence="1" type="ORF">SAMN04488515_2502</name>
</gene>
<evidence type="ECO:0000313" key="2">
    <source>
        <dbReference type="Proteomes" id="UP000199167"/>
    </source>
</evidence>
<organism evidence="1 2">
    <name type="scientific">Cognatiyoonia koreensis</name>
    <dbReference type="NCBI Taxonomy" id="364200"/>
    <lineage>
        <taxon>Bacteria</taxon>
        <taxon>Pseudomonadati</taxon>
        <taxon>Pseudomonadota</taxon>
        <taxon>Alphaproteobacteria</taxon>
        <taxon>Rhodobacterales</taxon>
        <taxon>Paracoccaceae</taxon>
        <taxon>Cognatiyoonia</taxon>
    </lineage>
</organism>
<keyword evidence="2" id="KW-1185">Reference proteome</keyword>
<dbReference type="Proteomes" id="UP000199167">
    <property type="component" value="Unassembled WGS sequence"/>
</dbReference>
<sequence>MSVPVLPNSQARRIFLDRHGLSQPPSGAGKGRDLQQVIENLGFVQLDSVNTFARAHDLILWSRCQQYRPKALDQLLSRDRVLFEHWTHDAATIPMSQFKHWRLRFDRDAAWCETKWSAWRRDGFMEKIDDVLRHISDNGCCGSRDVGTEEKKGSGGWWDWHPSKTALEYLWRSGQLSVTRRDGFRKIYDLTERVIPAEHLNARPHPDESIDWLCNAALDRLGFGTSGEIAAFWDTATPAEAKVWCADALADGRVIEVDVIGVDGKARRSFARPNIMDETPPEPPNRVRIMSPFDPALRDRNRAERLFGFNYRIEIFVPAAKRKYGYYVFPVMEGDRLIGRIDMKADKPAKRLDVTAFWPESRVGMGQGRVTRLKSELDRAARFAGCDAVTFADGWLRT</sequence>
<dbReference type="PANTHER" id="PTHR30528">
    <property type="entry name" value="CYTOPLASMIC PROTEIN"/>
    <property type="match status" value="1"/>
</dbReference>
<dbReference type="STRING" id="364200.SAMN04488515_2502"/>
<evidence type="ECO:0008006" key="3">
    <source>
        <dbReference type="Google" id="ProtNLM"/>
    </source>
</evidence>
<name>A0A1I0RD40_9RHOB</name>
<reference evidence="1 2" key="1">
    <citation type="submission" date="2016-10" db="EMBL/GenBank/DDBJ databases">
        <authorList>
            <person name="de Groot N.N."/>
        </authorList>
    </citation>
    <scope>NUCLEOTIDE SEQUENCE [LARGE SCALE GENOMIC DNA]</scope>
    <source>
        <strain evidence="1 2">DSM 17925</strain>
    </source>
</reference>
<proteinExistence type="predicted"/>
<evidence type="ECO:0000313" key="1">
    <source>
        <dbReference type="EMBL" id="SEW38712.1"/>
    </source>
</evidence>
<dbReference type="OrthoDB" id="9787207at2"/>